<evidence type="ECO:0000256" key="8">
    <source>
        <dbReference type="SAM" id="SignalP"/>
    </source>
</evidence>
<dbReference type="GO" id="GO:0015483">
    <property type="term" value="F:long-chain fatty acid transporting porin activity"/>
    <property type="evidence" value="ECO:0007669"/>
    <property type="project" value="TreeGrafter"/>
</dbReference>
<evidence type="ECO:0000256" key="1">
    <source>
        <dbReference type="ARBA" id="ARBA00004571"/>
    </source>
</evidence>
<keyword evidence="4" id="KW-0812">Transmembrane</keyword>
<protein>
    <submittedName>
        <fullName evidence="9">Membrane protein</fullName>
    </submittedName>
</protein>
<proteinExistence type="inferred from homology"/>
<dbReference type="PANTHER" id="PTHR35093:SF8">
    <property type="entry name" value="OUTER MEMBRANE PROTEIN NMB0088-RELATED"/>
    <property type="match status" value="1"/>
</dbReference>
<comment type="caution">
    <text evidence="9">The sequence shown here is derived from an EMBL/GenBank/DDBJ whole genome shotgun (WGS) entry which is preliminary data.</text>
</comment>
<evidence type="ECO:0000256" key="3">
    <source>
        <dbReference type="ARBA" id="ARBA00022452"/>
    </source>
</evidence>
<dbReference type="InterPro" id="IPR005017">
    <property type="entry name" value="OMPP1/FadL/TodX"/>
</dbReference>
<gene>
    <name evidence="9" type="ORF">GCM10011360_14000</name>
</gene>
<dbReference type="Proteomes" id="UP000612855">
    <property type="component" value="Unassembled WGS sequence"/>
</dbReference>
<evidence type="ECO:0000313" key="10">
    <source>
        <dbReference type="Proteomes" id="UP000612855"/>
    </source>
</evidence>
<evidence type="ECO:0000313" key="9">
    <source>
        <dbReference type="EMBL" id="GGE26839.1"/>
    </source>
</evidence>
<evidence type="ECO:0000256" key="6">
    <source>
        <dbReference type="ARBA" id="ARBA00023136"/>
    </source>
</evidence>
<dbReference type="Gene3D" id="2.40.160.60">
    <property type="entry name" value="Outer membrane protein transport protein (OMPP1/FadL/TodX)"/>
    <property type="match status" value="1"/>
</dbReference>
<keyword evidence="10" id="KW-1185">Reference proteome</keyword>
<accession>A0A917EE22</accession>
<organism evidence="9 10">
    <name type="scientific">Primorskyibacter flagellatus</name>
    <dbReference type="NCBI Taxonomy" id="1387277"/>
    <lineage>
        <taxon>Bacteria</taxon>
        <taxon>Pseudomonadati</taxon>
        <taxon>Pseudomonadota</taxon>
        <taxon>Alphaproteobacteria</taxon>
        <taxon>Rhodobacterales</taxon>
        <taxon>Roseobacteraceae</taxon>
        <taxon>Primorskyibacter</taxon>
    </lineage>
</organism>
<feature type="signal peptide" evidence="8">
    <location>
        <begin position="1"/>
        <end position="22"/>
    </location>
</feature>
<evidence type="ECO:0000256" key="2">
    <source>
        <dbReference type="ARBA" id="ARBA00008163"/>
    </source>
</evidence>
<comment type="similarity">
    <text evidence="2">Belongs to the OmpP1/FadL family.</text>
</comment>
<evidence type="ECO:0000256" key="7">
    <source>
        <dbReference type="ARBA" id="ARBA00023237"/>
    </source>
</evidence>
<feature type="chain" id="PRO_5037412125" evidence="8">
    <location>
        <begin position="23"/>
        <end position="359"/>
    </location>
</feature>
<dbReference type="GO" id="GO:0009279">
    <property type="term" value="C:cell outer membrane"/>
    <property type="evidence" value="ECO:0007669"/>
    <property type="project" value="UniProtKB-SubCell"/>
</dbReference>
<comment type="subcellular location">
    <subcellularLocation>
        <location evidence="1">Cell outer membrane</location>
        <topology evidence="1">Multi-pass membrane protein</topology>
    </subcellularLocation>
</comment>
<reference evidence="10" key="1">
    <citation type="journal article" date="2019" name="Int. J. Syst. Evol. Microbiol.">
        <title>The Global Catalogue of Microorganisms (GCM) 10K type strain sequencing project: providing services to taxonomists for standard genome sequencing and annotation.</title>
        <authorList>
            <consortium name="The Broad Institute Genomics Platform"/>
            <consortium name="The Broad Institute Genome Sequencing Center for Infectious Disease"/>
            <person name="Wu L."/>
            <person name="Ma J."/>
        </authorList>
    </citation>
    <scope>NUCLEOTIDE SEQUENCE [LARGE SCALE GENOMIC DNA]</scope>
    <source>
        <strain evidence="10">CGMCC 1.12664</strain>
    </source>
</reference>
<dbReference type="PANTHER" id="PTHR35093">
    <property type="entry name" value="OUTER MEMBRANE PROTEIN NMB0088-RELATED"/>
    <property type="match status" value="1"/>
</dbReference>
<dbReference type="EMBL" id="BMFJ01000001">
    <property type="protein sequence ID" value="GGE26839.1"/>
    <property type="molecule type" value="Genomic_DNA"/>
</dbReference>
<dbReference type="Pfam" id="PF03349">
    <property type="entry name" value="Toluene_X"/>
    <property type="match status" value="1"/>
</dbReference>
<dbReference type="RefSeq" id="WP_188476943.1">
    <property type="nucleotide sequence ID" value="NZ_BMFJ01000001.1"/>
</dbReference>
<keyword evidence="5 8" id="KW-0732">Signal</keyword>
<evidence type="ECO:0000256" key="5">
    <source>
        <dbReference type="ARBA" id="ARBA00022729"/>
    </source>
</evidence>
<keyword evidence="7" id="KW-0998">Cell outer membrane</keyword>
<keyword evidence="6" id="KW-0472">Membrane</keyword>
<evidence type="ECO:0000256" key="4">
    <source>
        <dbReference type="ARBA" id="ARBA00022692"/>
    </source>
</evidence>
<name>A0A917EE22_9RHOB</name>
<dbReference type="SUPFAM" id="SSF56935">
    <property type="entry name" value="Porins"/>
    <property type="match status" value="1"/>
</dbReference>
<keyword evidence="3" id="KW-1134">Transmembrane beta strand</keyword>
<dbReference type="AlphaFoldDB" id="A0A917EE22"/>
<sequence length="359" mass="37923">MNKTFWPAATAATICLAGAAQAGGIERTTQSSAILFAQGNRVELSYAVVTPSISGTAITAIPNVADRYGLPGLAMKMDINEQLSFALIYDRPFGADVVYDAANPMFGGTLAKAETHALTALARYKFDDRISVFGGLRAQRAEGQIHLQGAAYGAASGYDAQLASDWGVGYVVGAAYEIPDIALRVALTYNSAIKHDFDTRENIAPGVVSTTEVKTPQSINLDFQTGIAKDTLLMASIRWAEHSAFRIKPTAINTDLVSLDDTTTYSLGVARRFTPEFAASLTVGYEKEGDPLVSPLAPTNGRKSITLGASYKLSDTVELSGGISKIWVGDAQPATGGVGRGLFTDNSVTAVGLKIAYTF</sequence>